<sequence length="105" mass="12270">MQDGEGDLKQKLKRRVTRAKLVHSKTLALYDKQLNEFRGCMEPHLFDRALIRARTDCPDLFIPDFTHAKAYAESDQWPGDEEFVLTLTDELGKRFVPRLLFFSLL</sequence>
<dbReference type="EMBL" id="UYRT01098257">
    <property type="protein sequence ID" value="VDN41667.1"/>
    <property type="molecule type" value="Genomic_DNA"/>
</dbReference>
<accession>A0A3P7P8Y9</accession>
<organism evidence="1 2">
    <name type="scientific">Gongylonema pulchrum</name>
    <dbReference type="NCBI Taxonomy" id="637853"/>
    <lineage>
        <taxon>Eukaryota</taxon>
        <taxon>Metazoa</taxon>
        <taxon>Ecdysozoa</taxon>
        <taxon>Nematoda</taxon>
        <taxon>Chromadorea</taxon>
        <taxon>Rhabditida</taxon>
        <taxon>Spirurina</taxon>
        <taxon>Spiruromorpha</taxon>
        <taxon>Spiruroidea</taxon>
        <taxon>Gongylonematidae</taxon>
        <taxon>Gongylonema</taxon>
    </lineage>
</organism>
<proteinExistence type="predicted"/>
<reference evidence="1 2" key="1">
    <citation type="submission" date="2018-11" db="EMBL/GenBank/DDBJ databases">
        <authorList>
            <consortium name="Pathogen Informatics"/>
        </authorList>
    </citation>
    <scope>NUCLEOTIDE SEQUENCE [LARGE SCALE GENOMIC DNA]</scope>
</reference>
<evidence type="ECO:0000313" key="1">
    <source>
        <dbReference type="EMBL" id="VDN41667.1"/>
    </source>
</evidence>
<protein>
    <submittedName>
        <fullName evidence="1">Uncharacterized protein</fullName>
    </submittedName>
</protein>
<dbReference type="Proteomes" id="UP000271098">
    <property type="component" value="Unassembled WGS sequence"/>
</dbReference>
<dbReference type="AlphaFoldDB" id="A0A3P7P8Y9"/>
<dbReference type="OrthoDB" id="5813737at2759"/>
<evidence type="ECO:0000313" key="2">
    <source>
        <dbReference type="Proteomes" id="UP000271098"/>
    </source>
</evidence>
<keyword evidence="2" id="KW-1185">Reference proteome</keyword>
<name>A0A3P7P8Y9_9BILA</name>
<gene>
    <name evidence="1" type="ORF">GPUH_LOCUS23578</name>
</gene>